<protein>
    <recommendedName>
        <fullName evidence="5">Tubulin alpha-6 chain</fullName>
    </recommendedName>
</protein>
<reference evidence="4" key="1">
    <citation type="journal article" date="2016" name="Nature">
        <title>The genome of the seagrass Zostera marina reveals angiosperm adaptation to the sea.</title>
        <authorList>
            <person name="Olsen J.L."/>
            <person name="Rouze P."/>
            <person name="Verhelst B."/>
            <person name="Lin Y.-C."/>
            <person name="Bayer T."/>
            <person name="Collen J."/>
            <person name="Dattolo E."/>
            <person name="De Paoli E."/>
            <person name="Dittami S."/>
            <person name="Maumus F."/>
            <person name="Michel G."/>
            <person name="Kersting A."/>
            <person name="Lauritano C."/>
            <person name="Lohaus R."/>
            <person name="Toepel M."/>
            <person name="Tonon T."/>
            <person name="Vanneste K."/>
            <person name="Amirebrahimi M."/>
            <person name="Brakel J."/>
            <person name="Bostroem C."/>
            <person name="Chovatia M."/>
            <person name="Grimwood J."/>
            <person name="Jenkins J.W."/>
            <person name="Jueterbock A."/>
            <person name="Mraz A."/>
            <person name="Stam W.T."/>
            <person name="Tice H."/>
            <person name="Bornberg-Bauer E."/>
            <person name="Green P.J."/>
            <person name="Pearson G.A."/>
            <person name="Procaccini G."/>
            <person name="Duarte C.M."/>
            <person name="Schmutz J."/>
            <person name="Reusch T.B.H."/>
            <person name="Van de Peer Y."/>
        </authorList>
    </citation>
    <scope>NUCLEOTIDE SEQUENCE [LARGE SCALE GENOMIC DNA]</scope>
    <source>
        <strain evidence="4">cv. Finnish</strain>
    </source>
</reference>
<dbReference type="PANTHER" id="PTHR35699">
    <property type="entry name" value="F2J10.10 PROTEIN"/>
    <property type="match status" value="1"/>
</dbReference>
<keyword evidence="2" id="KW-0812">Transmembrane</keyword>
<evidence type="ECO:0000256" key="1">
    <source>
        <dbReference type="SAM" id="MobiDB-lite"/>
    </source>
</evidence>
<keyword evidence="2" id="KW-1133">Transmembrane helix</keyword>
<feature type="region of interest" description="Disordered" evidence="1">
    <location>
        <begin position="83"/>
        <end position="114"/>
    </location>
</feature>
<gene>
    <name evidence="3" type="ORF">ZOSMA_9G01410</name>
</gene>
<sequence>MLMGLVFLPSSSYLRECDSKAFTMSTLLHIGRPGISSEIMGIRLQNRRRSKKFISFRCGPTKNDDELSPSEEAAESMFMKELRRRGMESEDQRKTTESKSNGEPSSDYDDKKLENQREVSMSLNSEGLEGLIPRAKLLLSLGGTFFLAFGPLILITITLFTALYFYFGPTFIHGASTSSFSPPQFVDPYQLLEDDKISRMTSPPLK</sequence>
<comment type="caution">
    <text evidence="3">The sequence shown here is derived from an EMBL/GenBank/DDBJ whole genome shotgun (WGS) entry which is preliminary data.</text>
</comment>
<evidence type="ECO:0000313" key="3">
    <source>
        <dbReference type="EMBL" id="KMZ56037.1"/>
    </source>
</evidence>
<dbReference type="OMA" id="WFKESER"/>
<dbReference type="AlphaFoldDB" id="A0A0K9NIX3"/>
<dbReference type="STRING" id="29655.A0A0K9NIX3"/>
<keyword evidence="4" id="KW-1185">Reference proteome</keyword>
<evidence type="ECO:0000256" key="2">
    <source>
        <dbReference type="SAM" id="Phobius"/>
    </source>
</evidence>
<name>A0A0K9NIX3_ZOSMR</name>
<feature type="compositionally biased region" description="Basic and acidic residues" evidence="1">
    <location>
        <begin position="83"/>
        <end position="97"/>
    </location>
</feature>
<dbReference type="PANTHER" id="PTHR35699:SF1">
    <property type="entry name" value="F2J10.10 PROTEIN"/>
    <property type="match status" value="1"/>
</dbReference>
<evidence type="ECO:0000313" key="4">
    <source>
        <dbReference type="Proteomes" id="UP000036987"/>
    </source>
</evidence>
<keyword evidence="2" id="KW-0472">Membrane</keyword>
<evidence type="ECO:0008006" key="5">
    <source>
        <dbReference type="Google" id="ProtNLM"/>
    </source>
</evidence>
<proteinExistence type="predicted"/>
<dbReference type="Proteomes" id="UP000036987">
    <property type="component" value="Unassembled WGS sequence"/>
</dbReference>
<dbReference type="OrthoDB" id="2016911at2759"/>
<dbReference type="EMBL" id="LFYR01002228">
    <property type="protein sequence ID" value="KMZ56037.1"/>
    <property type="molecule type" value="Genomic_DNA"/>
</dbReference>
<organism evidence="3 4">
    <name type="scientific">Zostera marina</name>
    <name type="common">Eelgrass</name>
    <dbReference type="NCBI Taxonomy" id="29655"/>
    <lineage>
        <taxon>Eukaryota</taxon>
        <taxon>Viridiplantae</taxon>
        <taxon>Streptophyta</taxon>
        <taxon>Embryophyta</taxon>
        <taxon>Tracheophyta</taxon>
        <taxon>Spermatophyta</taxon>
        <taxon>Magnoliopsida</taxon>
        <taxon>Liliopsida</taxon>
        <taxon>Zosteraceae</taxon>
        <taxon>Zostera</taxon>
    </lineage>
</organism>
<accession>A0A0K9NIX3</accession>
<feature type="transmembrane region" description="Helical" evidence="2">
    <location>
        <begin position="137"/>
        <end position="167"/>
    </location>
</feature>